<dbReference type="AlphaFoldDB" id="A0A5N5FB87"/>
<reference evidence="2 3" key="3">
    <citation type="submission" date="2019-11" db="EMBL/GenBank/DDBJ databases">
        <title>A de novo genome assembly of a pear dwarfing rootstock.</title>
        <authorList>
            <person name="Wang F."/>
            <person name="Wang J."/>
            <person name="Li S."/>
            <person name="Zhang Y."/>
            <person name="Fang M."/>
            <person name="Ma L."/>
            <person name="Zhao Y."/>
            <person name="Jiang S."/>
        </authorList>
    </citation>
    <scope>NUCLEOTIDE SEQUENCE [LARGE SCALE GENOMIC DNA]</scope>
    <source>
        <strain evidence="2">S2</strain>
        <tissue evidence="2">Leaf</tissue>
    </source>
</reference>
<keyword evidence="3" id="KW-1185">Reference proteome</keyword>
<protein>
    <submittedName>
        <fullName evidence="2">S ribonuclease</fullName>
    </submittedName>
</protein>
<reference evidence="2 3" key="1">
    <citation type="submission" date="2019-09" db="EMBL/GenBank/DDBJ databases">
        <authorList>
            <person name="Ou C."/>
        </authorList>
    </citation>
    <scope>NUCLEOTIDE SEQUENCE [LARGE SCALE GENOMIC DNA]</scope>
    <source>
        <strain evidence="2">S2</strain>
        <tissue evidence="2">Leaf</tissue>
    </source>
</reference>
<proteinExistence type="predicted"/>
<organism evidence="2 3">
    <name type="scientific">Pyrus ussuriensis x Pyrus communis</name>
    <dbReference type="NCBI Taxonomy" id="2448454"/>
    <lineage>
        <taxon>Eukaryota</taxon>
        <taxon>Viridiplantae</taxon>
        <taxon>Streptophyta</taxon>
        <taxon>Embryophyta</taxon>
        <taxon>Tracheophyta</taxon>
        <taxon>Spermatophyta</taxon>
        <taxon>Magnoliopsida</taxon>
        <taxon>eudicotyledons</taxon>
        <taxon>Gunneridae</taxon>
        <taxon>Pentapetalae</taxon>
        <taxon>rosids</taxon>
        <taxon>fabids</taxon>
        <taxon>Rosales</taxon>
        <taxon>Rosaceae</taxon>
        <taxon>Amygdaloideae</taxon>
        <taxon>Maleae</taxon>
        <taxon>Pyrus</taxon>
    </lineage>
</organism>
<gene>
    <name evidence="2" type="ORF">D8674_010364</name>
</gene>
<evidence type="ECO:0000313" key="2">
    <source>
        <dbReference type="EMBL" id="KAB2600093.1"/>
    </source>
</evidence>
<evidence type="ECO:0000313" key="3">
    <source>
        <dbReference type="Proteomes" id="UP000327157"/>
    </source>
</evidence>
<sequence>MLSLVWKLRGSLSWEHGESIPSSISKKSWSQEAKLLHPHPWSQGARRLRKEGFHMGEYPLLSEEVLQSVGVSEILGKVFGERLKKIATPKPKEGGWTLKSSEVTAIVAAKKNSSAVVPVSTCSLAKATTKPSTRKKRYRDPSPKKKVSLGQQTLVPKQVKKLDQKGQRQVLTL</sequence>
<feature type="region of interest" description="Disordered" evidence="1">
    <location>
        <begin position="127"/>
        <end position="173"/>
    </location>
</feature>
<dbReference type="EMBL" id="SMOL01000753">
    <property type="protein sequence ID" value="KAB2600093.1"/>
    <property type="molecule type" value="Genomic_DNA"/>
</dbReference>
<evidence type="ECO:0000256" key="1">
    <source>
        <dbReference type="SAM" id="MobiDB-lite"/>
    </source>
</evidence>
<name>A0A5N5FB87_9ROSA</name>
<comment type="caution">
    <text evidence="2">The sequence shown here is derived from an EMBL/GenBank/DDBJ whole genome shotgun (WGS) entry which is preliminary data.</text>
</comment>
<reference evidence="3" key="2">
    <citation type="submission" date="2019-10" db="EMBL/GenBank/DDBJ databases">
        <title>A de novo genome assembly of a pear dwarfing rootstock.</title>
        <authorList>
            <person name="Wang F."/>
            <person name="Wang J."/>
            <person name="Li S."/>
            <person name="Zhang Y."/>
            <person name="Fang M."/>
            <person name="Ma L."/>
            <person name="Zhao Y."/>
            <person name="Jiang S."/>
        </authorList>
    </citation>
    <scope>NUCLEOTIDE SEQUENCE [LARGE SCALE GENOMIC DNA]</scope>
</reference>
<dbReference type="Proteomes" id="UP000327157">
    <property type="component" value="Chromosome 13"/>
</dbReference>
<accession>A0A5N5FB87</accession>